<keyword evidence="2" id="KW-0238">DNA-binding</keyword>
<feature type="domain" description="Tyr recombinase" evidence="4">
    <location>
        <begin position="449"/>
        <end position="658"/>
    </location>
</feature>
<dbReference type="EMBL" id="JBFAUK010000067">
    <property type="protein sequence ID" value="MEV5511311.1"/>
    <property type="molecule type" value="Genomic_DNA"/>
</dbReference>
<comment type="similarity">
    <text evidence="1">Belongs to the 'phage' integrase family.</text>
</comment>
<dbReference type="PROSITE" id="PS51898">
    <property type="entry name" value="TYR_RECOMBINASE"/>
    <property type="match status" value="1"/>
</dbReference>
<dbReference type="InterPro" id="IPR013762">
    <property type="entry name" value="Integrase-like_cat_sf"/>
</dbReference>
<evidence type="ECO:0000256" key="3">
    <source>
        <dbReference type="ARBA" id="ARBA00023172"/>
    </source>
</evidence>
<dbReference type="RefSeq" id="WP_206608402.1">
    <property type="nucleotide sequence ID" value="NZ_JBFAUK010000067.1"/>
</dbReference>
<dbReference type="InterPro" id="IPR002104">
    <property type="entry name" value="Integrase_catalytic"/>
</dbReference>
<evidence type="ECO:0000313" key="5">
    <source>
        <dbReference type="EMBL" id="MEV5511311.1"/>
    </source>
</evidence>
<evidence type="ECO:0000256" key="2">
    <source>
        <dbReference type="ARBA" id="ARBA00023125"/>
    </source>
</evidence>
<sequence length="830" mass="94497">MTTTLAHFVQPGPDQDQVTADLLAAVPATFLDLMGWQHEVKLLHFPLGEPLLSAAECQVKGCEKRVRAPEDRGLCAGCWKRMEAGGLSREEFLATTVRHWRGIGISNCRVADCARPWKTALEPLCTTHSYQRKRVLRMSLEEFLLHPEVVPLPGFGACQVVACTRERPGHAPYCLAHAQRWNREKRLGTADDEEMWRRTTGAIAEAGVVSLRGLPDRVVAELLFGLHQRFAAGIKQRDENLRPLCDQLRVLQLPSLEDVDADALGASTGRMFREMLKHLRVSQLSPETERFKSVWDTRAFGFRGFLTFEDISQEWLRRAVQDWALDDLPKRRGSQARNAVQLQVRSVGRLSESLRLNRADAGADPRLLGRDDIVLFLNRMRLLVDKGEVSGYRHVLDVRDAKRLLGRMRSLGLTQPGQPLHGLSRDFALRPGDVPDDPDDAEAGRDLPTEVMRFLSDRLDAFTSDFDQHIRAATEILMDTGRRPAEVSNLPWDCLERDGDGKLVLVYDNRKALRNARRLPIADTTADVIRRQQERTRSLFPDTPQRALKLFPAWRTNPDGTKALDHERITERHRSWVDSLPDVFVPITIERDGKRVTEMLPFDKAKIFPYAYRHTYAQRHADANIRIDVLKELMDHRQLDTTQRYYRVSETRKREAVDRVTAMQFDRHGTRVWRTAQTLLDSEHVRRAIGETQVPYGVCTEPTNVVAGGMDCPVRFRCVGCDHFRTDASYLPDLEAYLADLLRNRERLAAFVHADDWARSEAMPSDDEIKKVRRLVQRVKEDLDALSDEDRAHIREATAVLRRSRTVVSLGMPRIGPPISDFSGSSGRLA</sequence>
<accession>A0ABV3K845</accession>
<dbReference type="Gene3D" id="1.10.443.10">
    <property type="entry name" value="Intergrase catalytic core"/>
    <property type="match status" value="1"/>
</dbReference>
<proteinExistence type="inferred from homology"/>
<dbReference type="CDD" id="cd00397">
    <property type="entry name" value="DNA_BRE_C"/>
    <property type="match status" value="1"/>
</dbReference>
<evidence type="ECO:0000313" key="6">
    <source>
        <dbReference type="Proteomes" id="UP001552594"/>
    </source>
</evidence>
<keyword evidence="6" id="KW-1185">Reference proteome</keyword>
<dbReference type="Proteomes" id="UP001552594">
    <property type="component" value="Unassembled WGS sequence"/>
</dbReference>
<name>A0ABV3K845_STRON</name>
<dbReference type="InterPro" id="IPR011010">
    <property type="entry name" value="DNA_brk_join_enz"/>
</dbReference>
<dbReference type="PANTHER" id="PTHR30349">
    <property type="entry name" value="PHAGE INTEGRASE-RELATED"/>
    <property type="match status" value="1"/>
</dbReference>
<gene>
    <name evidence="5" type="ORF">AB0L16_33695</name>
</gene>
<comment type="caution">
    <text evidence="5">The sequence shown here is derived from an EMBL/GenBank/DDBJ whole genome shotgun (WGS) entry which is preliminary data.</text>
</comment>
<keyword evidence="3" id="KW-0233">DNA recombination</keyword>
<protein>
    <submittedName>
        <fullName evidence="5">Site-specific integrase</fullName>
    </submittedName>
</protein>
<reference evidence="5 6" key="1">
    <citation type="submission" date="2024-06" db="EMBL/GenBank/DDBJ databases">
        <title>The Natural Products Discovery Center: Release of the First 8490 Sequenced Strains for Exploring Actinobacteria Biosynthetic Diversity.</title>
        <authorList>
            <person name="Kalkreuter E."/>
            <person name="Kautsar S.A."/>
            <person name="Yang D."/>
            <person name="Bader C.D."/>
            <person name="Teijaro C.N."/>
            <person name="Fluegel L."/>
            <person name="Davis C.M."/>
            <person name="Simpson J.R."/>
            <person name="Lauterbach L."/>
            <person name="Steele A.D."/>
            <person name="Gui C."/>
            <person name="Meng S."/>
            <person name="Li G."/>
            <person name="Viehrig K."/>
            <person name="Ye F."/>
            <person name="Su P."/>
            <person name="Kiefer A.F."/>
            <person name="Nichols A."/>
            <person name="Cepeda A.J."/>
            <person name="Yan W."/>
            <person name="Fan B."/>
            <person name="Jiang Y."/>
            <person name="Adhikari A."/>
            <person name="Zheng C.-J."/>
            <person name="Schuster L."/>
            <person name="Cowan T.M."/>
            <person name="Smanski M.J."/>
            <person name="Chevrette M.G."/>
            <person name="De Carvalho L.P.S."/>
            <person name="Shen B."/>
        </authorList>
    </citation>
    <scope>NUCLEOTIDE SEQUENCE [LARGE SCALE GENOMIC DNA]</scope>
    <source>
        <strain evidence="5 6">NPDC052347</strain>
    </source>
</reference>
<dbReference type="InterPro" id="IPR050090">
    <property type="entry name" value="Tyrosine_recombinase_XerCD"/>
</dbReference>
<evidence type="ECO:0000256" key="1">
    <source>
        <dbReference type="ARBA" id="ARBA00008857"/>
    </source>
</evidence>
<evidence type="ECO:0000259" key="4">
    <source>
        <dbReference type="PROSITE" id="PS51898"/>
    </source>
</evidence>
<organism evidence="5 6">
    <name type="scientific">Streptomyces orinoci</name>
    <name type="common">Streptoverticillium orinoci</name>
    <dbReference type="NCBI Taxonomy" id="67339"/>
    <lineage>
        <taxon>Bacteria</taxon>
        <taxon>Bacillati</taxon>
        <taxon>Actinomycetota</taxon>
        <taxon>Actinomycetes</taxon>
        <taxon>Kitasatosporales</taxon>
        <taxon>Streptomycetaceae</taxon>
        <taxon>Streptomyces</taxon>
    </lineage>
</organism>
<dbReference type="SUPFAM" id="SSF56349">
    <property type="entry name" value="DNA breaking-rejoining enzymes"/>
    <property type="match status" value="1"/>
</dbReference>
<dbReference type="PANTHER" id="PTHR30349:SF41">
    <property type="entry name" value="INTEGRASE_RECOMBINASE PROTEIN MJ0367-RELATED"/>
    <property type="match status" value="1"/>
</dbReference>